<dbReference type="InterPro" id="IPR035892">
    <property type="entry name" value="C2_domain_sf"/>
</dbReference>
<dbReference type="PROSITE" id="PS00018">
    <property type="entry name" value="EF_HAND_1"/>
    <property type="match status" value="1"/>
</dbReference>
<comment type="caution">
    <text evidence="4">The sequence shown here is derived from an EMBL/GenBank/DDBJ whole genome shotgun (WGS) entry which is preliminary data.</text>
</comment>
<feature type="region of interest" description="Disordered" evidence="2">
    <location>
        <begin position="268"/>
        <end position="318"/>
    </location>
</feature>
<dbReference type="Gene3D" id="1.10.238.10">
    <property type="entry name" value="EF-hand"/>
    <property type="match status" value="1"/>
</dbReference>
<feature type="compositionally biased region" description="Pro residues" evidence="2">
    <location>
        <begin position="308"/>
        <end position="318"/>
    </location>
</feature>
<dbReference type="InterPro" id="IPR000008">
    <property type="entry name" value="C2_dom"/>
</dbReference>
<keyword evidence="1" id="KW-0106">Calcium</keyword>
<sequence>MRLNGVRVLKRQAPGCASCWEGLRSWPSGPPRSSPAALPAGSVVGRRAPPARGAFQALRPLGPSAGLCIVGARDLPPGGAGAEVFCRCRIRGQKVDAAETARRRDPCPVWESGHGLCFDAVRGRKLDFEVYSSQAHPRDGKVSFLGKATLSVGQDWLGTAESFEVDLPLSRYLCGAGSLKVRLFGVRPVGVDAIRETVKATTFEDLDANGDGRITREEFADAYQKGRVKFGKDGNLVSPAGSPRSPQPFPGDAAGSVYGGGSLYGGSTTASTVASFPPRLAGLERGGAAPLGGPADPARQRSGSPLQRRPPPLLLATP</sequence>
<dbReference type="Proteomes" id="UP001189429">
    <property type="component" value="Unassembled WGS sequence"/>
</dbReference>
<accession>A0ABN9RC36</accession>
<keyword evidence="5" id="KW-1185">Reference proteome</keyword>
<dbReference type="EMBL" id="CAUYUJ010005847">
    <property type="protein sequence ID" value="CAK0815148.1"/>
    <property type="molecule type" value="Genomic_DNA"/>
</dbReference>
<proteinExistence type="predicted"/>
<evidence type="ECO:0000256" key="2">
    <source>
        <dbReference type="SAM" id="MobiDB-lite"/>
    </source>
</evidence>
<feature type="region of interest" description="Disordered" evidence="2">
    <location>
        <begin position="232"/>
        <end position="254"/>
    </location>
</feature>
<evidence type="ECO:0000256" key="1">
    <source>
        <dbReference type="ARBA" id="ARBA00022837"/>
    </source>
</evidence>
<evidence type="ECO:0000259" key="3">
    <source>
        <dbReference type="PROSITE" id="PS50222"/>
    </source>
</evidence>
<name>A0ABN9RC36_9DINO</name>
<dbReference type="Pfam" id="PF13202">
    <property type="entry name" value="EF-hand_5"/>
    <property type="match status" value="1"/>
</dbReference>
<dbReference type="InterPro" id="IPR018247">
    <property type="entry name" value="EF_Hand_1_Ca_BS"/>
</dbReference>
<dbReference type="SUPFAM" id="SSF49562">
    <property type="entry name" value="C2 domain (Calcium/lipid-binding domain, CaLB)"/>
    <property type="match status" value="1"/>
</dbReference>
<feature type="domain" description="EF-hand" evidence="3">
    <location>
        <begin position="194"/>
        <end position="229"/>
    </location>
</feature>
<reference evidence="4" key="1">
    <citation type="submission" date="2023-10" db="EMBL/GenBank/DDBJ databases">
        <authorList>
            <person name="Chen Y."/>
            <person name="Shah S."/>
            <person name="Dougan E. K."/>
            <person name="Thang M."/>
            <person name="Chan C."/>
        </authorList>
    </citation>
    <scope>NUCLEOTIDE SEQUENCE [LARGE SCALE GENOMIC DNA]</scope>
</reference>
<protein>
    <recommendedName>
        <fullName evidence="3">EF-hand domain-containing protein</fullName>
    </recommendedName>
</protein>
<dbReference type="Pfam" id="PF00168">
    <property type="entry name" value="C2"/>
    <property type="match status" value="1"/>
</dbReference>
<dbReference type="InterPro" id="IPR011992">
    <property type="entry name" value="EF-hand-dom_pair"/>
</dbReference>
<dbReference type="SUPFAM" id="SSF47473">
    <property type="entry name" value="EF-hand"/>
    <property type="match status" value="1"/>
</dbReference>
<evidence type="ECO:0000313" key="4">
    <source>
        <dbReference type="EMBL" id="CAK0815148.1"/>
    </source>
</evidence>
<dbReference type="PROSITE" id="PS50222">
    <property type="entry name" value="EF_HAND_2"/>
    <property type="match status" value="1"/>
</dbReference>
<organism evidence="4 5">
    <name type="scientific">Prorocentrum cordatum</name>
    <dbReference type="NCBI Taxonomy" id="2364126"/>
    <lineage>
        <taxon>Eukaryota</taxon>
        <taxon>Sar</taxon>
        <taxon>Alveolata</taxon>
        <taxon>Dinophyceae</taxon>
        <taxon>Prorocentrales</taxon>
        <taxon>Prorocentraceae</taxon>
        <taxon>Prorocentrum</taxon>
    </lineage>
</organism>
<feature type="compositionally biased region" description="Low complexity" evidence="2">
    <location>
        <begin position="268"/>
        <end position="307"/>
    </location>
</feature>
<dbReference type="InterPro" id="IPR002048">
    <property type="entry name" value="EF_hand_dom"/>
</dbReference>
<gene>
    <name evidence="4" type="ORF">PCOR1329_LOCUS18557</name>
</gene>
<evidence type="ECO:0000313" key="5">
    <source>
        <dbReference type="Proteomes" id="UP001189429"/>
    </source>
</evidence>